<dbReference type="Gene3D" id="1.10.150.240">
    <property type="entry name" value="Putative phosphatase, domain 2"/>
    <property type="match status" value="1"/>
</dbReference>
<accession>A0A0G1HXE2</accession>
<sequence length="196" mass="22701">MNRIKAVIFDLNGVFLLSKNLSERLSEKSGKAVDEILAVMKPILKEVRNLERRGEEVWQPLLDLVGMDLIDFLNFYFSGESIDVEMLEFARSLKKKGVSIFILSNNFRERTEYYRKNFPMLFEVANKTYFSWETGLVKPDVRSYSRLLEENNLEGKDCIYIDNSIENLEVAESLGIKGVKYESGEQVMEEIDEMVG</sequence>
<dbReference type="SFLD" id="SFLDS00003">
    <property type="entry name" value="Haloacid_Dehalogenase"/>
    <property type="match status" value="1"/>
</dbReference>
<dbReference type="InterPro" id="IPR036412">
    <property type="entry name" value="HAD-like_sf"/>
</dbReference>
<dbReference type="PANTHER" id="PTHR43611">
    <property type="entry name" value="ALPHA-D-GLUCOSE 1-PHOSPHATE PHOSPHATASE"/>
    <property type="match status" value="1"/>
</dbReference>
<dbReference type="SFLD" id="SFLDG01129">
    <property type="entry name" value="C1.5:_HAD__Beta-PGM__Phosphata"/>
    <property type="match status" value="1"/>
</dbReference>
<dbReference type="GO" id="GO:0016787">
    <property type="term" value="F:hydrolase activity"/>
    <property type="evidence" value="ECO:0007669"/>
    <property type="project" value="UniProtKB-KW"/>
</dbReference>
<dbReference type="STRING" id="1618387.UW44_C0013G0008"/>
<dbReference type="InterPro" id="IPR023198">
    <property type="entry name" value="PGP-like_dom2"/>
</dbReference>
<comment type="caution">
    <text evidence="1">The sequence shown here is derived from an EMBL/GenBank/DDBJ whole genome shotgun (WGS) entry which is preliminary data.</text>
</comment>
<evidence type="ECO:0000313" key="2">
    <source>
        <dbReference type="Proteomes" id="UP000034006"/>
    </source>
</evidence>
<dbReference type="EMBL" id="LCIH01000013">
    <property type="protein sequence ID" value="KKT51288.1"/>
    <property type="molecule type" value="Genomic_DNA"/>
</dbReference>
<dbReference type="InterPro" id="IPR023214">
    <property type="entry name" value="HAD_sf"/>
</dbReference>
<protein>
    <submittedName>
        <fullName evidence="1">Hydrolase</fullName>
    </submittedName>
</protein>
<gene>
    <name evidence="1" type="ORF">UW44_C0013G0008</name>
</gene>
<dbReference type="SUPFAM" id="SSF56784">
    <property type="entry name" value="HAD-like"/>
    <property type="match status" value="1"/>
</dbReference>
<dbReference type="Gene3D" id="3.40.50.1000">
    <property type="entry name" value="HAD superfamily/HAD-like"/>
    <property type="match status" value="1"/>
</dbReference>
<evidence type="ECO:0000313" key="1">
    <source>
        <dbReference type="EMBL" id="KKT51288.1"/>
    </source>
</evidence>
<name>A0A0G1HXE2_9BACT</name>
<organism evidence="1 2">
    <name type="scientific">Candidatus Collierbacteria bacterium GW2011_GWB2_44_22</name>
    <dbReference type="NCBI Taxonomy" id="1618387"/>
    <lineage>
        <taxon>Bacteria</taxon>
        <taxon>Candidatus Collieribacteriota</taxon>
    </lineage>
</organism>
<reference evidence="1 2" key="1">
    <citation type="journal article" date="2015" name="Nature">
        <title>rRNA introns, odd ribosomes, and small enigmatic genomes across a large radiation of phyla.</title>
        <authorList>
            <person name="Brown C.T."/>
            <person name="Hug L.A."/>
            <person name="Thomas B.C."/>
            <person name="Sharon I."/>
            <person name="Castelle C.J."/>
            <person name="Singh A."/>
            <person name="Wilkins M.J."/>
            <person name="Williams K.H."/>
            <person name="Banfield J.F."/>
        </authorList>
    </citation>
    <scope>NUCLEOTIDE SEQUENCE [LARGE SCALE GENOMIC DNA]</scope>
</reference>
<dbReference type="AlphaFoldDB" id="A0A0G1HXE2"/>
<proteinExistence type="predicted"/>
<keyword evidence="1" id="KW-0378">Hydrolase</keyword>
<dbReference type="Proteomes" id="UP000034006">
    <property type="component" value="Unassembled WGS sequence"/>
</dbReference>
<dbReference type="Pfam" id="PF00702">
    <property type="entry name" value="Hydrolase"/>
    <property type="match status" value="1"/>
</dbReference>
<dbReference type="PANTHER" id="PTHR43611:SF3">
    <property type="entry name" value="FLAVIN MONONUCLEOTIDE HYDROLASE 1, CHLOROPLATIC"/>
    <property type="match status" value="1"/>
</dbReference>